<feature type="compositionally biased region" description="Basic and acidic residues" evidence="1">
    <location>
        <begin position="36"/>
        <end position="56"/>
    </location>
</feature>
<dbReference type="Proteomes" id="UP001066276">
    <property type="component" value="Chromosome 2_1"/>
</dbReference>
<accession>A0AAV7VAI7</accession>
<organism evidence="3 4">
    <name type="scientific">Pleurodeles waltl</name>
    <name type="common">Iberian ribbed newt</name>
    <dbReference type="NCBI Taxonomy" id="8319"/>
    <lineage>
        <taxon>Eukaryota</taxon>
        <taxon>Metazoa</taxon>
        <taxon>Chordata</taxon>
        <taxon>Craniata</taxon>
        <taxon>Vertebrata</taxon>
        <taxon>Euteleostomi</taxon>
        <taxon>Amphibia</taxon>
        <taxon>Batrachia</taxon>
        <taxon>Caudata</taxon>
        <taxon>Salamandroidea</taxon>
        <taxon>Salamandridae</taxon>
        <taxon>Pleurodelinae</taxon>
        <taxon>Pleurodeles</taxon>
    </lineage>
</organism>
<keyword evidence="4" id="KW-1185">Reference proteome</keyword>
<protein>
    <recommendedName>
        <fullName evidence="5">Secreted protein</fullName>
    </recommendedName>
</protein>
<keyword evidence="2" id="KW-0732">Signal</keyword>
<evidence type="ECO:0000313" key="4">
    <source>
        <dbReference type="Proteomes" id="UP001066276"/>
    </source>
</evidence>
<name>A0AAV7VAI7_PLEWA</name>
<feature type="signal peptide" evidence="2">
    <location>
        <begin position="1"/>
        <end position="17"/>
    </location>
</feature>
<evidence type="ECO:0008006" key="5">
    <source>
        <dbReference type="Google" id="ProtNLM"/>
    </source>
</evidence>
<evidence type="ECO:0000256" key="1">
    <source>
        <dbReference type="SAM" id="MobiDB-lite"/>
    </source>
</evidence>
<evidence type="ECO:0000313" key="3">
    <source>
        <dbReference type="EMBL" id="KAJ1198352.1"/>
    </source>
</evidence>
<gene>
    <name evidence="3" type="ORF">NDU88_002193</name>
</gene>
<sequence>MWLRRFTCLLLTKIVWQGEPRPHGYPGSLHQIRSHQGGERPQKADRGPNGLLKRDVNPPQQSGHRCSMLGNAAPVGHPRIPLGLCRDGGAH</sequence>
<dbReference type="AlphaFoldDB" id="A0AAV7VAI7"/>
<feature type="chain" id="PRO_5043753751" description="Secreted protein" evidence="2">
    <location>
        <begin position="18"/>
        <end position="91"/>
    </location>
</feature>
<dbReference type="EMBL" id="JANPWB010000003">
    <property type="protein sequence ID" value="KAJ1198352.1"/>
    <property type="molecule type" value="Genomic_DNA"/>
</dbReference>
<evidence type="ECO:0000256" key="2">
    <source>
        <dbReference type="SAM" id="SignalP"/>
    </source>
</evidence>
<proteinExistence type="predicted"/>
<comment type="caution">
    <text evidence="3">The sequence shown here is derived from an EMBL/GenBank/DDBJ whole genome shotgun (WGS) entry which is preliminary data.</text>
</comment>
<feature type="region of interest" description="Disordered" evidence="1">
    <location>
        <begin position="19"/>
        <end position="72"/>
    </location>
</feature>
<reference evidence="3" key="1">
    <citation type="journal article" date="2022" name="bioRxiv">
        <title>Sequencing and chromosome-scale assembly of the giantPleurodeles waltlgenome.</title>
        <authorList>
            <person name="Brown T."/>
            <person name="Elewa A."/>
            <person name="Iarovenko S."/>
            <person name="Subramanian E."/>
            <person name="Araus A.J."/>
            <person name="Petzold A."/>
            <person name="Susuki M."/>
            <person name="Suzuki K.-i.T."/>
            <person name="Hayashi T."/>
            <person name="Toyoda A."/>
            <person name="Oliveira C."/>
            <person name="Osipova E."/>
            <person name="Leigh N.D."/>
            <person name="Simon A."/>
            <person name="Yun M.H."/>
        </authorList>
    </citation>
    <scope>NUCLEOTIDE SEQUENCE</scope>
    <source>
        <strain evidence="3">20211129_DDA</strain>
        <tissue evidence="3">Liver</tissue>
    </source>
</reference>